<accession>A0ABR9MU38</accession>
<name>A0ABR9MU38_9MICO</name>
<dbReference type="Proteomes" id="UP000625527">
    <property type="component" value="Unassembled WGS sequence"/>
</dbReference>
<evidence type="ECO:0000313" key="2">
    <source>
        <dbReference type="Proteomes" id="UP000625527"/>
    </source>
</evidence>
<comment type="caution">
    <text evidence="1">The sequence shown here is derived from an EMBL/GenBank/DDBJ whole genome shotgun (WGS) entry which is preliminary data.</text>
</comment>
<dbReference type="EMBL" id="JADAQT010000054">
    <property type="protein sequence ID" value="MBE1874887.1"/>
    <property type="molecule type" value="Genomic_DNA"/>
</dbReference>
<sequence length="129" mass="12781">MTGPGALVRAVASLVVAGAVVTGCADTGAPPPVELRLSASGFEPVRLETAAGGEVRFVNDSGRPQRIVSATLGNGAAVPRGADPVDSGRLVAGAAHARRLDVPGEYVVEAVLADGGTRAVATILVEEAS</sequence>
<protein>
    <submittedName>
        <fullName evidence="1">Uncharacterized protein</fullName>
    </submittedName>
</protein>
<dbReference type="Gene3D" id="2.60.40.420">
    <property type="entry name" value="Cupredoxins - blue copper proteins"/>
    <property type="match status" value="1"/>
</dbReference>
<dbReference type="SUPFAM" id="SSF49503">
    <property type="entry name" value="Cupredoxins"/>
    <property type="match status" value="1"/>
</dbReference>
<proteinExistence type="predicted"/>
<dbReference type="InterPro" id="IPR008972">
    <property type="entry name" value="Cupredoxin"/>
</dbReference>
<keyword evidence="2" id="KW-1185">Reference proteome</keyword>
<evidence type="ECO:0000313" key="1">
    <source>
        <dbReference type="EMBL" id="MBE1874887.1"/>
    </source>
</evidence>
<organism evidence="1 2">
    <name type="scientific">Myceligenerans pegani</name>
    <dbReference type="NCBI Taxonomy" id="2776917"/>
    <lineage>
        <taxon>Bacteria</taxon>
        <taxon>Bacillati</taxon>
        <taxon>Actinomycetota</taxon>
        <taxon>Actinomycetes</taxon>
        <taxon>Micrococcales</taxon>
        <taxon>Promicromonosporaceae</taxon>
        <taxon>Myceligenerans</taxon>
    </lineage>
</organism>
<gene>
    <name evidence="1" type="ORF">IHE71_04075</name>
</gene>
<reference evidence="1 2" key="1">
    <citation type="submission" date="2020-10" db="EMBL/GenBank/DDBJ databases">
        <title>Myceligenerans pegani sp. nov., an endophytic actinomycete isolated from Peganum harmala L. in Xinjiang, China.</title>
        <authorList>
            <person name="Xin L."/>
        </authorList>
    </citation>
    <scope>NUCLEOTIDE SEQUENCE [LARGE SCALE GENOMIC DNA]</scope>
    <source>
        <strain evidence="1 2">TRM65318</strain>
    </source>
</reference>
<dbReference type="RefSeq" id="WP_192861472.1">
    <property type="nucleotide sequence ID" value="NZ_JADAQT010000054.1"/>
</dbReference>